<dbReference type="SUPFAM" id="SSF51735">
    <property type="entry name" value="NAD(P)-binding Rossmann-fold domains"/>
    <property type="match status" value="1"/>
</dbReference>
<dbReference type="InterPro" id="IPR036291">
    <property type="entry name" value="NAD(P)-bd_dom_sf"/>
</dbReference>
<reference evidence="9" key="1">
    <citation type="submission" date="2014-05" db="EMBL/GenBank/DDBJ databases">
        <title>Complete Genome sequence of Neisseria elongata subsp. glycolytica.</title>
        <authorList>
            <person name="Veyrier F.J."/>
            <person name="Taha M.-K."/>
        </authorList>
    </citation>
    <scope>NUCLEOTIDE SEQUENCE [LARGE SCALE GENOMIC DNA]</scope>
    <source>
        <strain evidence="9">ATCC 29315</strain>
    </source>
</reference>
<dbReference type="EC" id="1.1.1.133" evidence="3 6"/>
<dbReference type="KEGG" id="nel:NELON_04680"/>
<evidence type="ECO:0000313" key="9">
    <source>
        <dbReference type="Proteomes" id="UP000031392"/>
    </source>
</evidence>
<dbReference type="HOGENOM" id="CLU_045518_1_2_4"/>
<dbReference type="RefSeq" id="WP_040666361.1">
    <property type="nucleotide sequence ID" value="NZ_CP007726.1"/>
</dbReference>
<dbReference type="EMBL" id="CP007726">
    <property type="protein sequence ID" value="AJE18256.1"/>
    <property type="molecule type" value="Genomic_DNA"/>
</dbReference>
<name>A0A0B5CPW1_NEIEG</name>
<comment type="cofactor">
    <cofactor evidence="6">
        <name>Mg(2+)</name>
        <dbReference type="ChEBI" id="CHEBI:18420"/>
    </cofactor>
    <text evidence="6">Binds 1 Mg(2+) ion per monomer.</text>
</comment>
<evidence type="ECO:0000256" key="6">
    <source>
        <dbReference type="RuleBase" id="RU364082"/>
    </source>
</evidence>
<keyword evidence="6" id="KW-0560">Oxidoreductase</keyword>
<dbReference type="GO" id="GO:0008831">
    <property type="term" value="F:dTDP-4-dehydrorhamnose reductase activity"/>
    <property type="evidence" value="ECO:0007669"/>
    <property type="project" value="UniProtKB-EC"/>
</dbReference>
<comment type="pathway">
    <text evidence="1 6">Carbohydrate biosynthesis; dTDP-L-rhamnose biosynthesis.</text>
</comment>
<comment type="catalytic activity">
    <reaction evidence="5 6">
        <text>dTDP-beta-L-rhamnose + NADP(+) = dTDP-4-dehydro-beta-L-rhamnose + NADPH + H(+)</text>
        <dbReference type="Rhea" id="RHEA:21796"/>
        <dbReference type="ChEBI" id="CHEBI:15378"/>
        <dbReference type="ChEBI" id="CHEBI:57510"/>
        <dbReference type="ChEBI" id="CHEBI:57783"/>
        <dbReference type="ChEBI" id="CHEBI:58349"/>
        <dbReference type="ChEBI" id="CHEBI:62830"/>
        <dbReference type="EC" id="1.1.1.133"/>
    </reaction>
</comment>
<evidence type="ECO:0000256" key="5">
    <source>
        <dbReference type="ARBA" id="ARBA00048200"/>
    </source>
</evidence>
<sequence>MPSSHLPRILITGGSGQVGHCLKAQLEGYAELSVPDSSALNIADRRSVWRAVEAFRPDYIINAAAYTAVDKAESDAGRAFAVNRDGARHLAESAEAAGAVMLHISTDYVFDGAGGAPYDEAAPTAPQNIYGASKLAGEQAVLAACRRAVVMRASWVFGAYGQNFVKTMLRLGRERDSLGIVADQYGAPTAAADIAAALITIVRRHTPGQLAERAGIYHYCGSPYASWFEFAETIFAEAAAQGVLAKIPAVKPIVTADYPTPAKRPADSRLDCGKIRAVFGIGPCDWHSALSDLQPYL</sequence>
<keyword evidence="6" id="KW-0521">NADP</keyword>
<dbReference type="CDD" id="cd05254">
    <property type="entry name" value="dTDP_HR_like_SDR_e"/>
    <property type="match status" value="1"/>
</dbReference>
<dbReference type="GO" id="GO:0019305">
    <property type="term" value="P:dTDP-rhamnose biosynthetic process"/>
    <property type="evidence" value="ECO:0007669"/>
    <property type="project" value="UniProtKB-UniPathway"/>
</dbReference>
<dbReference type="UniPathway" id="UPA00124"/>
<feature type="domain" description="RmlD-like substrate binding" evidence="7">
    <location>
        <begin position="8"/>
        <end position="292"/>
    </location>
</feature>
<dbReference type="PANTHER" id="PTHR10491:SF4">
    <property type="entry name" value="METHIONINE ADENOSYLTRANSFERASE 2 SUBUNIT BETA"/>
    <property type="match status" value="1"/>
</dbReference>
<dbReference type="GO" id="GO:0005829">
    <property type="term" value="C:cytosol"/>
    <property type="evidence" value="ECO:0007669"/>
    <property type="project" value="TreeGrafter"/>
</dbReference>
<dbReference type="InterPro" id="IPR005913">
    <property type="entry name" value="dTDP_dehydrorham_reduct"/>
</dbReference>
<dbReference type="Pfam" id="PF04321">
    <property type="entry name" value="RmlD_sub_bind"/>
    <property type="match status" value="1"/>
</dbReference>
<evidence type="ECO:0000256" key="4">
    <source>
        <dbReference type="ARBA" id="ARBA00017099"/>
    </source>
</evidence>
<evidence type="ECO:0000256" key="1">
    <source>
        <dbReference type="ARBA" id="ARBA00004781"/>
    </source>
</evidence>
<reference evidence="8 9" key="2">
    <citation type="journal article" date="2015" name="PLoS Genet.">
        <title>Common Cell Shape Evolution of Two Nasopharyngeal Pathogens.</title>
        <authorList>
            <person name="Veyrier F.J."/>
            <person name="Biais N."/>
            <person name="Morales P."/>
            <person name="Belkacem N."/>
            <person name="Guilhen C."/>
            <person name="Ranjeva S."/>
            <person name="Sismeiro O."/>
            <person name="Pehau-Arnaudet G."/>
            <person name="Rocha E.P."/>
            <person name="Werts C."/>
            <person name="Taha M.K."/>
            <person name="Boneca I.G."/>
        </authorList>
    </citation>
    <scope>NUCLEOTIDE SEQUENCE [LARGE SCALE GENOMIC DNA]</scope>
    <source>
        <strain evidence="8 9">ATCC 29315</strain>
    </source>
</reference>
<proteinExistence type="inferred from homology"/>
<dbReference type="PANTHER" id="PTHR10491">
    <property type="entry name" value="DTDP-4-DEHYDRORHAMNOSE REDUCTASE"/>
    <property type="match status" value="1"/>
</dbReference>
<dbReference type="NCBIfam" id="TIGR01214">
    <property type="entry name" value="rmlD"/>
    <property type="match status" value="1"/>
</dbReference>
<accession>A0A0B5CPW1</accession>
<evidence type="ECO:0000259" key="7">
    <source>
        <dbReference type="Pfam" id="PF04321"/>
    </source>
</evidence>
<evidence type="ECO:0000256" key="2">
    <source>
        <dbReference type="ARBA" id="ARBA00010944"/>
    </source>
</evidence>
<dbReference type="AlphaFoldDB" id="A0A0B5CPW1"/>
<gene>
    <name evidence="8" type="ORF">NELON_04680</name>
</gene>
<comment type="function">
    <text evidence="6">Catalyzes the reduction of dTDP-6-deoxy-L-lyxo-4-hexulose to yield dTDP-L-rhamnose.</text>
</comment>
<dbReference type="Proteomes" id="UP000031392">
    <property type="component" value="Chromosome"/>
</dbReference>
<keyword evidence="9" id="KW-1185">Reference proteome</keyword>
<evidence type="ECO:0000256" key="3">
    <source>
        <dbReference type="ARBA" id="ARBA00012929"/>
    </source>
</evidence>
<dbReference type="InterPro" id="IPR029903">
    <property type="entry name" value="RmlD-like-bd"/>
</dbReference>
<dbReference type="Gene3D" id="3.40.50.720">
    <property type="entry name" value="NAD(P)-binding Rossmann-like Domain"/>
    <property type="match status" value="1"/>
</dbReference>
<dbReference type="PATRIC" id="fig|546263.7.peg.998"/>
<dbReference type="Gene3D" id="3.90.25.10">
    <property type="entry name" value="UDP-galactose 4-epimerase, domain 1"/>
    <property type="match status" value="1"/>
</dbReference>
<comment type="similarity">
    <text evidence="2 6">Belongs to the dTDP-4-dehydrorhamnose reductase family.</text>
</comment>
<organism evidence="8 9">
    <name type="scientific">Neisseria elongata subsp. glycolytica ATCC 29315</name>
    <dbReference type="NCBI Taxonomy" id="546263"/>
    <lineage>
        <taxon>Bacteria</taxon>
        <taxon>Pseudomonadati</taxon>
        <taxon>Pseudomonadota</taxon>
        <taxon>Betaproteobacteria</taxon>
        <taxon>Neisseriales</taxon>
        <taxon>Neisseriaceae</taxon>
        <taxon>Neisseria</taxon>
    </lineage>
</organism>
<protein>
    <recommendedName>
        <fullName evidence="4 6">dTDP-4-dehydrorhamnose reductase</fullName>
        <ecNumber evidence="3 6">1.1.1.133</ecNumber>
    </recommendedName>
</protein>
<evidence type="ECO:0000313" key="8">
    <source>
        <dbReference type="EMBL" id="AJE18256.1"/>
    </source>
</evidence>